<keyword evidence="9" id="KW-1185">Reference proteome</keyword>
<dbReference type="InterPro" id="IPR002182">
    <property type="entry name" value="NB-ARC"/>
</dbReference>
<evidence type="ECO:0000256" key="3">
    <source>
        <dbReference type="ARBA" id="ARBA00022821"/>
    </source>
</evidence>
<evidence type="ECO:0000313" key="8">
    <source>
        <dbReference type="EMBL" id="RZB51277.1"/>
    </source>
</evidence>
<comment type="caution">
    <text evidence="8">The sequence shown here is derived from an EMBL/GenBank/DDBJ whole genome shotgun (WGS) entry which is preliminary data.</text>
</comment>
<proteinExistence type="predicted"/>
<keyword evidence="2" id="KW-0547">Nucleotide-binding</keyword>
<feature type="domain" description="Disease resistance R13L4/SHOC-2-like LRR" evidence="7">
    <location>
        <begin position="577"/>
        <end position="876"/>
    </location>
</feature>
<organism evidence="8 9">
    <name type="scientific">Glycine soja</name>
    <name type="common">Wild soybean</name>
    <dbReference type="NCBI Taxonomy" id="3848"/>
    <lineage>
        <taxon>Eukaryota</taxon>
        <taxon>Viridiplantae</taxon>
        <taxon>Streptophyta</taxon>
        <taxon>Embryophyta</taxon>
        <taxon>Tracheophyta</taxon>
        <taxon>Spermatophyta</taxon>
        <taxon>Magnoliopsida</taxon>
        <taxon>eudicotyledons</taxon>
        <taxon>Gunneridae</taxon>
        <taxon>Pentapetalae</taxon>
        <taxon>rosids</taxon>
        <taxon>fabids</taxon>
        <taxon>Fabales</taxon>
        <taxon>Fabaceae</taxon>
        <taxon>Papilionoideae</taxon>
        <taxon>50 kb inversion clade</taxon>
        <taxon>NPAAA clade</taxon>
        <taxon>indigoferoid/millettioid clade</taxon>
        <taxon>Phaseoleae</taxon>
        <taxon>Glycine</taxon>
        <taxon>Glycine subgen. Soja</taxon>
    </lineage>
</organism>
<dbReference type="EMBL" id="QZWG01000018">
    <property type="protein sequence ID" value="RZB51277.1"/>
    <property type="molecule type" value="Genomic_DNA"/>
</dbReference>
<dbReference type="FunFam" id="3.40.50.300:FF:001091">
    <property type="entry name" value="Probable disease resistance protein At1g61300"/>
    <property type="match status" value="1"/>
</dbReference>
<gene>
    <name evidence="8" type="ORF">D0Y65_047910</name>
</gene>
<feature type="domain" description="NB-ARC" evidence="4">
    <location>
        <begin position="180"/>
        <end position="351"/>
    </location>
</feature>
<dbReference type="GO" id="GO:0098542">
    <property type="term" value="P:defense response to other organism"/>
    <property type="evidence" value="ECO:0007669"/>
    <property type="project" value="TreeGrafter"/>
</dbReference>
<keyword evidence="3" id="KW-0611">Plant defense</keyword>
<dbReference type="InterPro" id="IPR058922">
    <property type="entry name" value="WHD_DRP"/>
</dbReference>
<dbReference type="AlphaFoldDB" id="A0A445FQV9"/>
<name>A0A445FQV9_GLYSO</name>
<dbReference type="InterPro" id="IPR027417">
    <property type="entry name" value="P-loop_NTPase"/>
</dbReference>
<accession>A0A445FQV9</accession>
<dbReference type="Pfam" id="PF00931">
    <property type="entry name" value="NB-ARC"/>
    <property type="match status" value="1"/>
</dbReference>
<reference evidence="8 9" key="1">
    <citation type="submission" date="2018-09" db="EMBL/GenBank/DDBJ databases">
        <title>A high-quality reference genome of wild soybean provides a powerful tool to mine soybean genomes.</title>
        <authorList>
            <person name="Xie M."/>
            <person name="Chung C.Y.L."/>
            <person name="Li M.-W."/>
            <person name="Wong F.-L."/>
            <person name="Chan T.-F."/>
            <person name="Lam H.-M."/>
        </authorList>
    </citation>
    <scope>NUCLEOTIDE SEQUENCE [LARGE SCALE GENOMIC DNA]</scope>
    <source>
        <strain evidence="9">cv. W05</strain>
        <tissue evidence="8">Hypocotyl of etiolated seedlings</tissue>
    </source>
</reference>
<evidence type="ECO:0000256" key="1">
    <source>
        <dbReference type="ARBA" id="ARBA00022737"/>
    </source>
</evidence>
<dbReference type="InterPro" id="IPR055414">
    <property type="entry name" value="LRR_R13L4/SHOC2-like"/>
</dbReference>
<dbReference type="Gene3D" id="3.40.50.300">
    <property type="entry name" value="P-loop containing nucleotide triphosphate hydrolases"/>
    <property type="match status" value="1"/>
</dbReference>
<feature type="domain" description="Disease resistance protein winged helix" evidence="6">
    <location>
        <begin position="439"/>
        <end position="510"/>
    </location>
</feature>
<evidence type="ECO:0000259" key="4">
    <source>
        <dbReference type="Pfam" id="PF00931"/>
    </source>
</evidence>
<dbReference type="Pfam" id="PF18052">
    <property type="entry name" value="Rx_N"/>
    <property type="match status" value="1"/>
</dbReference>
<dbReference type="SUPFAM" id="SSF52540">
    <property type="entry name" value="P-loop containing nucleoside triphosphate hydrolases"/>
    <property type="match status" value="1"/>
</dbReference>
<dbReference type="Pfam" id="PF23598">
    <property type="entry name" value="LRR_14"/>
    <property type="match status" value="1"/>
</dbReference>
<dbReference type="InterPro" id="IPR032675">
    <property type="entry name" value="LRR_dom_sf"/>
</dbReference>
<dbReference type="Gene3D" id="1.10.10.10">
    <property type="entry name" value="Winged helix-like DNA-binding domain superfamily/Winged helix DNA-binding domain"/>
    <property type="match status" value="1"/>
</dbReference>
<feature type="domain" description="Disease resistance N-terminal" evidence="5">
    <location>
        <begin position="8"/>
        <end position="94"/>
    </location>
</feature>
<dbReference type="PANTHER" id="PTHR23155">
    <property type="entry name" value="DISEASE RESISTANCE PROTEIN RP"/>
    <property type="match status" value="1"/>
</dbReference>
<evidence type="ECO:0000259" key="7">
    <source>
        <dbReference type="Pfam" id="PF23598"/>
    </source>
</evidence>
<dbReference type="PANTHER" id="PTHR23155:SF1052">
    <property type="entry name" value="DISEASE RESISTANCE PROTEIN RPM1"/>
    <property type="match status" value="1"/>
</dbReference>
<dbReference type="Proteomes" id="UP000289340">
    <property type="component" value="Chromosome 18"/>
</dbReference>
<dbReference type="PRINTS" id="PR00364">
    <property type="entry name" value="DISEASERSIST"/>
</dbReference>
<protein>
    <submittedName>
        <fullName evidence="8">Disease resistance protein RPM1</fullName>
    </submittedName>
</protein>
<dbReference type="Gene3D" id="1.10.8.430">
    <property type="entry name" value="Helical domain of apoptotic protease-activating factors"/>
    <property type="match status" value="1"/>
</dbReference>
<dbReference type="Pfam" id="PF23559">
    <property type="entry name" value="WHD_DRP"/>
    <property type="match status" value="1"/>
</dbReference>
<dbReference type="SUPFAM" id="SSF52058">
    <property type="entry name" value="L domain-like"/>
    <property type="match status" value="1"/>
</dbReference>
<evidence type="ECO:0000259" key="5">
    <source>
        <dbReference type="Pfam" id="PF18052"/>
    </source>
</evidence>
<dbReference type="FunFam" id="1.10.10.10:FF:000322">
    <property type="entry name" value="Probable disease resistance protein At1g63360"/>
    <property type="match status" value="1"/>
</dbReference>
<dbReference type="Gene3D" id="1.20.5.4130">
    <property type="match status" value="1"/>
</dbReference>
<dbReference type="GO" id="GO:0043531">
    <property type="term" value="F:ADP binding"/>
    <property type="evidence" value="ECO:0007669"/>
    <property type="project" value="InterPro"/>
</dbReference>
<dbReference type="Gene3D" id="3.80.10.10">
    <property type="entry name" value="Ribonuclease Inhibitor"/>
    <property type="match status" value="1"/>
</dbReference>
<dbReference type="InterPro" id="IPR036388">
    <property type="entry name" value="WH-like_DNA-bd_sf"/>
</dbReference>
<sequence length="1011" mass="114680">MAETAVSLAGKHALPKILEAVKMVRDLPKEVRDITDELESFQDFINDADKVAEAEQDDGRRHRIKERVMRLREAAFRMEDVIDEYNICEDKQPDDPRCADLLCEAVAFIKTQILLLQSAYKIQDVKSLVRAERDGFQTHFPLEPRLTSSRGNQDVTWQKLRMDPLFIEEDDVVGLDGPRDTLKNWLTKGREKRTVISVVGIPGVGKTTIAKQVYDQVRNNFECHALITVSQSYSAEGLLRRLLDELCKLKKEDPPKDVSNMESLTEEVRNRLRNKRYVVLFDDVWNETFWDHIESAVIDNKNGSRILITTRDEKVAGYCKKSSFVEVLKLEEPLTEEESLKLFSKKAFQYSSDGDCPEELKDISLEIVRKCKGLPLAIVAIGGLLSQKDESAPEWGQFSRDQCLDLERNSELNSITKILGLSYDDLPINLRSCLLYFGMYPEDYEIKSDRLIRQWIAEGFVKHETGKTLEEVAQQYLSGLVRRSLVQVSSFRIDGKVKRCRVHDLIHDMILRKVKDTGFCQYIDGRDQSVSSKIVRRLAIATDDFSGSIGSSPIRSIFISTGEDEEVSEHLVNKIPTNYMLLKVLDFEGSGLRYVPENLGNLCHLKYLSFRYTGIKSLPKSIGKLQNLETLDIRDTGVSEMPEEISKLKKLRRLQASNMIMGSIWRNIGGMTSLQEIPPVKIDDDGVVIGEVGKLKQLRELLVLDFRGKHEKTLCSLINEKPLLEKLVIETADESEVIELYITSPMSTLRKLVLFGKLTRLPNWISQFPNLVQLSLNGSRLTNNALKSLKNMPRLLFLDLSDNAYEGETLHFQCGGFQKLKRLYLGSLDQLKCILIDRGALCSVEEIVLEDLSQLKTVPSGIQHLEKLKDLIIDVMPTEFEQRIAPDGGEDHWIIQDVPHLLYHLSALVKLPCPQGDNPHIIDPNSPTRCHPGIALPIAPTLPKALVLKLADNLIWLAKGVMTGYMRTSSDNFKRYAQVLCVLELEMVVESLSQLAYDCLWSLSGDFSVGP</sequence>
<dbReference type="InterPro" id="IPR042197">
    <property type="entry name" value="Apaf_helical"/>
</dbReference>
<evidence type="ECO:0000256" key="2">
    <source>
        <dbReference type="ARBA" id="ARBA00022741"/>
    </source>
</evidence>
<keyword evidence="1" id="KW-0677">Repeat</keyword>
<evidence type="ECO:0000259" key="6">
    <source>
        <dbReference type="Pfam" id="PF23559"/>
    </source>
</evidence>
<dbReference type="InterPro" id="IPR041118">
    <property type="entry name" value="Rx_N"/>
</dbReference>
<dbReference type="InterPro" id="IPR044974">
    <property type="entry name" value="Disease_R_plants"/>
</dbReference>
<evidence type="ECO:0000313" key="9">
    <source>
        <dbReference type="Proteomes" id="UP000289340"/>
    </source>
</evidence>